<keyword evidence="2" id="KW-1185">Reference proteome</keyword>
<dbReference type="VEuPathDB" id="FungiDB:BO78DRAFT_324704"/>
<protein>
    <submittedName>
        <fullName evidence="1">Uncharacterized protein</fullName>
    </submittedName>
</protein>
<name>A0A319EFI7_ASPSB</name>
<accession>A0A319EFI7</accession>
<proteinExistence type="predicted"/>
<dbReference type="EMBL" id="KZ826392">
    <property type="protein sequence ID" value="PYI02574.1"/>
    <property type="molecule type" value="Genomic_DNA"/>
</dbReference>
<evidence type="ECO:0000313" key="1">
    <source>
        <dbReference type="EMBL" id="PYI02574.1"/>
    </source>
</evidence>
<gene>
    <name evidence="1" type="ORF">BO78DRAFT_324704</name>
</gene>
<evidence type="ECO:0000313" key="2">
    <source>
        <dbReference type="Proteomes" id="UP000248423"/>
    </source>
</evidence>
<dbReference type="OrthoDB" id="4505438at2759"/>
<reference evidence="1 2" key="1">
    <citation type="submission" date="2018-02" db="EMBL/GenBank/DDBJ databases">
        <title>The genomes of Aspergillus section Nigri reveals drivers in fungal speciation.</title>
        <authorList>
            <consortium name="DOE Joint Genome Institute"/>
            <person name="Vesth T.C."/>
            <person name="Nybo J."/>
            <person name="Theobald S."/>
            <person name="Brandl J."/>
            <person name="Frisvad J.C."/>
            <person name="Nielsen K.F."/>
            <person name="Lyhne E.K."/>
            <person name="Kogle M.E."/>
            <person name="Kuo A."/>
            <person name="Riley R."/>
            <person name="Clum A."/>
            <person name="Nolan M."/>
            <person name="Lipzen A."/>
            <person name="Salamov A."/>
            <person name="Henrissat B."/>
            <person name="Wiebenga A."/>
            <person name="De vries R.P."/>
            <person name="Grigoriev I.V."/>
            <person name="Mortensen U.H."/>
            <person name="Andersen M.R."/>
            <person name="Baker S.E."/>
        </authorList>
    </citation>
    <scope>NUCLEOTIDE SEQUENCE [LARGE SCALE GENOMIC DNA]</scope>
    <source>
        <strain evidence="1 2">CBS 121057</strain>
    </source>
</reference>
<sequence length="78" mass="8886">MSASSGRSGFCDICSHANNEHTFYACTARGCRNEFKICQTGSHQEFNVDGKVYVLCDWCLDHPYSCIWDVTSMPRLKR</sequence>
<dbReference type="AlphaFoldDB" id="A0A319EFI7"/>
<dbReference type="Proteomes" id="UP000248423">
    <property type="component" value="Unassembled WGS sequence"/>
</dbReference>
<organism evidence="1 2">
    <name type="scientific">Aspergillus sclerotiicarbonarius (strain CBS 121057 / IBT 28362)</name>
    <dbReference type="NCBI Taxonomy" id="1448318"/>
    <lineage>
        <taxon>Eukaryota</taxon>
        <taxon>Fungi</taxon>
        <taxon>Dikarya</taxon>
        <taxon>Ascomycota</taxon>
        <taxon>Pezizomycotina</taxon>
        <taxon>Eurotiomycetes</taxon>
        <taxon>Eurotiomycetidae</taxon>
        <taxon>Eurotiales</taxon>
        <taxon>Aspergillaceae</taxon>
        <taxon>Aspergillus</taxon>
        <taxon>Aspergillus subgen. Circumdati</taxon>
    </lineage>
</organism>